<organism evidence="1 2">
    <name type="scientific">Brucella endophytica</name>
    <dbReference type="NCBI Taxonomy" id="1963359"/>
    <lineage>
        <taxon>Bacteria</taxon>
        <taxon>Pseudomonadati</taxon>
        <taxon>Pseudomonadota</taxon>
        <taxon>Alphaproteobacteria</taxon>
        <taxon>Hyphomicrobiales</taxon>
        <taxon>Brucellaceae</taxon>
        <taxon>Brucella/Ochrobactrum group</taxon>
        <taxon>Brucella</taxon>
    </lineage>
</organism>
<dbReference type="Proteomes" id="UP000646478">
    <property type="component" value="Unassembled WGS sequence"/>
</dbReference>
<comment type="caution">
    <text evidence="1">The sequence shown here is derived from an EMBL/GenBank/DDBJ whole genome shotgun (WGS) entry which is preliminary data.</text>
</comment>
<accession>A0A916S432</accession>
<reference evidence="1" key="1">
    <citation type="journal article" date="2014" name="Int. J. Syst. Evol. Microbiol.">
        <title>Complete genome sequence of Corynebacterium casei LMG S-19264T (=DSM 44701T), isolated from a smear-ripened cheese.</title>
        <authorList>
            <consortium name="US DOE Joint Genome Institute (JGI-PGF)"/>
            <person name="Walter F."/>
            <person name="Albersmeier A."/>
            <person name="Kalinowski J."/>
            <person name="Ruckert C."/>
        </authorList>
    </citation>
    <scope>NUCLEOTIDE SEQUENCE</scope>
    <source>
        <strain evidence="1">CGMCC 1.15082</strain>
    </source>
</reference>
<evidence type="ECO:0000313" key="2">
    <source>
        <dbReference type="Proteomes" id="UP000646478"/>
    </source>
</evidence>
<sequence length="130" mass="14922">MDERWDEPLRSPIAQRALADLIAIAFNDFIQRQVNSNRHKFSQASVIVQQVVALWRAIIRGDAFRGFCGRVGLGPRSHWPSEEADRESIEGNAVARVFTREEFYELVWSKPLTHLAKEFAISDVALHPRH</sequence>
<protein>
    <submittedName>
        <fullName evidence="1">Uncharacterized protein</fullName>
    </submittedName>
</protein>
<evidence type="ECO:0000313" key="1">
    <source>
        <dbReference type="EMBL" id="GGA83028.1"/>
    </source>
</evidence>
<dbReference type="AlphaFoldDB" id="A0A916S432"/>
<reference evidence="1" key="2">
    <citation type="submission" date="2020-09" db="EMBL/GenBank/DDBJ databases">
        <authorList>
            <person name="Sun Q."/>
            <person name="Zhou Y."/>
        </authorList>
    </citation>
    <scope>NUCLEOTIDE SEQUENCE</scope>
    <source>
        <strain evidence="1">CGMCC 1.15082</strain>
    </source>
</reference>
<dbReference type="EMBL" id="BMHH01000002">
    <property type="protein sequence ID" value="GGA83028.1"/>
    <property type="molecule type" value="Genomic_DNA"/>
</dbReference>
<keyword evidence="2" id="KW-1185">Reference proteome</keyword>
<gene>
    <name evidence="1" type="ORF">GCM10011491_08080</name>
</gene>
<proteinExistence type="predicted"/>
<name>A0A916S432_9HYPH</name>